<proteinExistence type="predicted"/>
<protein>
    <submittedName>
        <fullName evidence="1">Uncharacterized protein</fullName>
    </submittedName>
</protein>
<dbReference type="RefSeq" id="WP_153791749.1">
    <property type="nucleotide sequence ID" value="NZ_CP045915.1"/>
</dbReference>
<dbReference type="Proteomes" id="UP000339690">
    <property type="component" value="Chromosome"/>
</dbReference>
<reference evidence="1 2" key="1">
    <citation type="submission" date="2019-11" db="EMBL/GenBank/DDBJ databases">
        <title>Gracilibacillus salitolerans sp. nov., a moderate halophile isolated from a saline soil in northwest China.</title>
        <authorList>
            <person name="Gan L."/>
        </authorList>
    </citation>
    <scope>NUCLEOTIDE SEQUENCE [LARGE SCALE GENOMIC DNA]</scope>
    <source>
        <strain evidence="1 2">SCU50</strain>
    </source>
</reference>
<dbReference type="KEGG" id="grc:GI584_15340"/>
<dbReference type="AlphaFoldDB" id="A0A5Q2TNB3"/>
<name>A0A5Q2TNB3_9BACI</name>
<organism evidence="1 2">
    <name type="scientific">Gracilibacillus salitolerans</name>
    <dbReference type="NCBI Taxonomy" id="2663022"/>
    <lineage>
        <taxon>Bacteria</taxon>
        <taxon>Bacillati</taxon>
        <taxon>Bacillota</taxon>
        <taxon>Bacilli</taxon>
        <taxon>Bacillales</taxon>
        <taxon>Bacillaceae</taxon>
        <taxon>Gracilibacillus</taxon>
    </lineage>
</organism>
<sequence length="90" mass="10581">MRDRNQYIDPVDDILIGDNGSFVFTQYEQEANDHFHMNTYYIDLSSESMEPILVYENEVKKKKNDIFFNHDASAIYIAENGMLQIVELQP</sequence>
<accession>A0A5Q2TNB3</accession>
<dbReference type="EMBL" id="CP045915">
    <property type="protein sequence ID" value="QGH35340.1"/>
    <property type="molecule type" value="Genomic_DNA"/>
</dbReference>
<evidence type="ECO:0000313" key="2">
    <source>
        <dbReference type="Proteomes" id="UP000339690"/>
    </source>
</evidence>
<gene>
    <name evidence="1" type="ORF">GI584_15340</name>
</gene>
<evidence type="ECO:0000313" key="1">
    <source>
        <dbReference type="EMBL" id="QGH35340.1"/>
    </source>
</evidence>
<keyword evidence="2" id="KW-1185">Reference proteome</keyword>